<evidence type="ECO:0000256" key="5">
    <source>
        <dbReference type="SAM" id="MobiDB-lite"/>
    </source>
</evidence>
<feature type="transmembrane region" description="Helical" evidence="6">
    <location>
        <begin position="254"/>
        <end position="271"/>
    </location>
</feature>
<protein>
    <submittedName>
        <fullName evidence="7">Zinc transporter ZupT</fullName>
    </submittedName>
</protein>
<dbReference type="EMBL" id="CP042997">
    <property type="protein sequence ID" value="QEH36455.1"/>
    <property type="molecule type" value="Genomic_DNA"/>
</dbReference>
<evidence type="ECO:0000256" key="2">
    <source>
        <dbReference type="ARBA" id="ARBA00022692"/>
    </source>
</evidence>
<name>A0A5B9W8Q0_9BACT</name>
<dbReference type="GO" id="GO:0005385">
    <property type="term" value="F:zinc ion transmembrane transporter activity"/>
    <property type="evidence" value="ECO:0007669"/>
    <property type="project" value="TreeGrafter"/>
</dbReference>
<keyword evidence="8" id="KW-1185">Reference proteome</keyword>
<organism evidence="7 8">
    <name type="scientific">Aquisphaera giovannonii</name>
    <dbReference type="NCBI Taxonomy" id="406548"/>
    <lineage>
        <taxon>Bacteria</taxon>
        <taxon>Pseudomonadati</taxon>
        <taxon>Planctomycetota</taxon>
        <taxon>Planctomycetia</taxon>
        <taxon>Isosphaerales</taxon>
        <taxon>Isosphaeraceae</taxon>
        <taxon>Aquisphaera</taxon>
    </lineage>
</organism>
<evidence type="ECO:0000256" key="3">
    <source>
        <dbReference type="ARBA" id="ARBA00022989"/>
    </source>
</evidence>
<keyword evidence="4 6" id="KW-0472">Membrane</keyword>
<feature type="transmembrane region" description="Helical" evidence="6">
    <location>
        <begin position="222"/>
        <end position="242"/>
    </location>
</feature>
<dbReference type="Proteomes" id="UP000324233">
    <property type="component" value="Chromosome"/>
</dbReference>
<dbReference type="AlphaFoldDB" id="A0A5B9W8Q0"/>
<gene>
    <name evidence="7" type="ORF">OJF2_50190</name>
</gene>
<keyword evidence="2 6" id="KW-0812">Transmembrane</keyword>
<comment type="subcellular location">
    <subcellularLocation>
        <location evidence="1">Membrane</location>
        <topology evidence="1">Multi-pass membrane protein</topology>
    </subcellularLocation>
</comment>
<reference evidence="7 8" key="1">
    <citation type="submission" date="2019-08" db="EMBL/GenBank/DDBJ databases">
        <title>Deep-cultivation of Planctomycetes and their phenomic and genomic characterization uncovers novel biology.</title>
        <authorList>
            <person name="Wiegand S."/>
            <person name="Jogler M."/>
            <person name="Boedeker C."/>
            <person name="Pinto D."/>
            <person name="Vollmers J."/>
            <person name="Rivas-Marin E."/>
            <person name="Kohn T."/>
            <person name="Peeters S.H."/>
            <person name="Heuer A."/>
            <person name="Rast P."/>
            <person name="Oberbeckmann S."/>
            <person name="Bunk B."/>
            <person name="Jeske O."/>
            <person name="Meyerdierks A."/>
            <person name="Storesund J.E."/>
            <person name="Kallscheuer N."/>
            <person name="Luecker S."/>
            <person name="Lage O.M."/>
            <person name="Pohl T."/>
            <person name="Merkel B.J."/>
            <person name="Hornburger P."/>
            <person name="Mueller R.-W."/>
            <person name="Bruemmer F."/>
            <person name="Labrenz M."/>
            <person name="Spormann A.M."/>
            <person name="Op den Camp H."/>
            <person name="Overmann J."/>
            <person name="Amann R."/>
            <person name="Jetten M.S.M."/>
            <person name="Mascher T."/>
            <person name="Medema M.H."/>
            <person name="Devos D.P."/>
            <person name="Kaster A.-K."/>
            <person name="Ovreas L."/>
            <person name="Rohde M."/>
            <person name="Galperin M.Y."/>
            <person name="Jogler C."/>
        </authorList>
    </citation>
    <scope>NUCLEOTIDE SEQUENCE [LARGE SCALE GENOMIC DNA]</scope>
    <source>
        <strain evidence="7 8">OJF2</strain>
    </source>
</reference>
<evidence type="ECO:0000256" key="4">
    <source>
        <dbReference type="ARBA" id="ARBA00023136"/>
    </source>
</evidence>
<dbReference type="GO" id="GO:0016020">
    <property type="term" value="C:membrane"/>
    <property type="evidence" value="ECO:0007669"/>
    <property type="project" value="UniProtKB-SubCell"/>
</dbReference>
<dbReference type="Pfam" id="PF02535">
    <property type="entry name" value="Zip"/>
    <property type="match status" value="1"/>
</dbReference>
<accession>A0A5B9W8Q0</accession>
<feature type="transmembrane region" description="Helical" evidence="6">
    <location>
        <begin position="117"/>
        <end position="140"/>
    </location>
</feature>
<feature type="transmembrane region" description="Helical" evidence="6">
    <location>
        <begin position="35"/>
        <end position="53"/>
    </location>
</feature>
<evidence type="ECO:0000313" key="7">
    <source>
        <dbReference type="EMBL" id="QEH36455.1"/>
    </source>
</evidence>
<dbReference type="RefSeq" id="WP_148596142.1">
    <property type="nucleotide sequence ID" value="NZ_CP042997.1"/>
</dbReference>
<keyword evidence="3 6" id="KW-1133">Transmembrane helix</keyword>
<dbReference type="KEGG" id="agv:OJF2_50190"/>
<feature type="transmembrane region" description="Helical" evidence="6">
    <location>
        <begin position="186"/>
        <end position="210"/>
    </location>
</feature>
<sequence>MMPVLSLFCVLIVAVSVLGGIFPLARLLDHTRLQVYLSFAAGSMLGAAFFHMLPEAVEGGSPSTIRWTGVGLLGLFFLERFFSFHHHEPQVPSPEGGHDHGHASHGRHPSRNTPDALSWWTAAFGLAVHSLVGGVALASAVAADHAARGAIGATGWGVFLATLLHKPADSLTIVTLMLRSGAPRRLAHAVNLGFAAMIPLGVLLFVLGLGGLSADAASRGRSIALAFSAGTFLCIALSDLLPELQFHSHDRWKLSVALIAGFALMAGTASIELF</sequence>
<dbReference type="PANTHER" id="PTHR11040:SF44">
    <property type="entry name" value="PROTEIN ZNTC-RELATED"/>
    <property type="match status" value="1"/>
</dbReference>
<dbReference type="OrthoDB" id="5739025at2"/>
<evidence type="ECO:0000313" key="8">
    <source>
        <dbReference type="Proteomes" id="UP000324233"/>
    </source>
</evidence>
<evidence type="ECO:0000256" key="6">
    <source>
        <dbReference type="SAM" id="Phobius"/>
    </source>
</evidence>
<evidence type="ECO:0000256" key="1">
    <source>
        <dbReference type="ARBA" id="ARBA00004141"/>
    </source>
</evidence>
<dbReference type="InterPro" id="IPR003689">
    <property type="entry name" value="ZIP"/>
</dbReference>
<proteinExistence type="predicted"/>
<dbReference type="PANTHER" id="PTHR11040">
    <property type="entry name" value="ZINC/IRON TRANSPORTER"/>
    <property type="match status" value="1"/>
</dbReference>
<feature type="region of interest" description="Disordered" evidence="5">
    <location>
        <begin position="90"/>
        <end position="111"/>
    </location>
</feature>